<dbReference type="GO" id="GO:0003700">
    <property type="term" value="F:DNA-binding transcription factor activity"/>
    <property type="evidence" value="ECO:0007669"/>
    <property type="project" value="InterPro"/>
</dbReference>
<dbReference type="OrthoDB" id="34150at2"/>
<organism evidence="4 5">
    <name type="scientific">Pelosinus fermentans JBW45</name>
    <dbReference type="NCBI Taxonomy" id="1192197"/>
    <lineage>
        <taxon>Bacteria</taxon>
        <taxon>Bacillati</taxon>
        <taxon>Bacillota</taxon>
        <taxon>Negativicutes</taxon>
        <taxon>Selenomonadales</taxon>
        <taxon>Sporomusaceae</taxon>
        <taxon>Pelosinus</taxon>
    </lineage>
</organism>
<dbReference type="AlphaFoldDB" id="I9NV76"/>
<reference evidence="4 5" key="1">
    <citation type="journal article" date="2015" name="Genome Announc.">
        <title>Complete Genome Sequence of Pelosinus fermentans JBW45, a Member of a Remarkably Competitive Group of Negativicutes in the Firmicutes Phylum.</title>
        <authorList>
            <person name="De Leon K.B."/>
            <person name="Utturkar S.M."/>
            <person name="Camilleri L.B."/>
            <person name="Elias D.A."/>
            <person name="Arkin A.P."/>
            <person name="Fields M.W."/>
            <person name="Brown S.D."/>
            <person name="Wall J.D."/>
        </authorList>
    </citation>
    <scope>NUCLEOTIDE SEQUENCE [LARGE SCALE GENOMIC DNA]</scope>
    <source>
        <strain evidence="4 5">JBW45</strain>
    </source>
</reference>
<evidence type="ECO:0000256" key="1">
    <source>
        <dbReference type="ARBA" id="ARBA00023015"/>
    </source>
</evidence>
<keyword evidence="1" id="KW-0805">Transcription regulation</keyword>
<dbReference type="GO" id="GO:0043565">
    <property type="term" value="F:sequence-specific DNA binding"/>
    <property type="evidence" value="ECO:0007669"/>
    <property type="project" value="InterPro"/>
</dbReference>
<evidence type="ECO:0000313" key="4">
    <source>
        <dbReference type="EMBL" id="AJQ29151.1"/>
    </source>
</evidence>
<dbReference type="InterPro" id="IPR018060">
    <property type="entry name" value="HTH_AraC"/>
</dbReference>
<evidence type="ECO:0000259" key="3">
    <source>
        <dbReference type="PROSITE" id="PS01124"/>
    </source>
</evidence>
<dbReference type="Pfam" id="PF12833">
    <property type="entry name" value="HTH_18"/>
    <property type="match status" value="1"/>
</dbReference>
<dbReference type="InterPro" id="IPR009594">
    <property type="entry name" value="Tscrpt_reg_HTH_AraC_N"/>
</dbReference>
<evidence type="ECO:0000256" key="2">
    <source>
        <dbReference type="ARBA" id="ARBA00023163"/>
    </source>
</evidence>
<keyword evidence="2" id="KW-0804">Transcription</keyword>
<protein>
    <submittedName>
        <fullName evidence="4">Transcriptional regulator, AraC family</fullName>
    </submittedName>
</protein>
<name>I9NV76_9FIRM</name>
<reference evidence="5" key="2">
    <citation type="submission" date="2015-02" db="EMBL/GenBank/DDBJ databases">
        <title>Complete Genome Sequence of Pelosinus fermentans JBW45.</title>
        <authorList>
            <person name="De Leon K.B."/>
            <person name="Utturkar S.M."/>
            <person name="Camilleri L.B."/>
            <person name="Arkin A.P."/>
            <person name="Fields M.W."/>
            <person name="Brown S.D."/>
            <person name="Wall J.D."/>
        </authorList>
    </citation>
    <scope>NUCLEOTIDE SEQUENCE [LARGE SCALE GENOMIC DNA]</scope>
    <source>
        <strain evidence="5">JBW45</strain>
    </source>
</reference>
<proteinExistence type="predicted"/>
<gene>
    <name evidence="4" type="ORF">JBW_03814</name>
</gene>
<feature type="domain" description="HTH araC/xylS-type" evidence="3">
    <location>
        <begin position="201"/>
        <end position="299"/>
    </location>
</feature>
<dbReference type="RefSeq" id="WP_007954137.1">
    <property type="nucleotide sequence ID" value="NZ_CP010978.1"/>
</dbReference>
<dbReference type="InterPro" id="IPR009057">
    <property type="entry name" value="Homeodomain-like_sf"/>
</dbReference>
<dbReference type="Proteomes" id="UP000005361">
    <property type="component" value="Chromosome"/>
</dbReference>
<dbReference type="KEGG" id="pft:JBW_03814"/>
<dbReference type="PROSITE" id="PS01124">
    <property type="entry name" value="HTH_ARAC_FAMILY_2"/>
    <property type="match status" value="1"/>
</dbReference>
<dbReference type="Pfam" id="PF06719">
    <property type="entry name" value="AraC_N"/>
    <property type="match status" value="1"/>
</dbReference>
<sequence length="309" mass="34734">MATSMDIDKITEKQTELVQLIKRYATTDGSHSTAIASLHFSRTSYLEGPVYAVQGPALCIIVQGTKKFMVAKSSYYYDPFHYLVVSLDLPHIGQITQADPQFPLLCMSLHFEPELIFDIIQNTDLSMSVESDSHQGMFVGEINLPLLDACCRLVRLLETPQDIPALAVLVIREIFYRILQAEQGDLLKQIGISDSHARKIAEVTRIIKQDFAKPLRIENLAMAANMSVASLHRHFKQVTAMSPLQYQKQLRLQEARRLLLSSQVNAADAGFQVGYESPSQFSREYARMFGLPPKSDAKQLRDSLSLITN</sequence>
<dbReference type="SMART" id="SM00342">
    <property type="entry name" value="HTH_ARAC"/>
    <property type="match status" value="1"/>
</dbReference>
<dbReference type="SUPFAM" id="SSF46689">
    <property type="entry name" value="Homeodomain-like"/>
    <property type="match status" value="2"/>
</dbReference>
<dbReference type="HOGENOM" id="CLU_000445_100_0_9"/>
<dbReference type="PANTHER" id="PTHR43436">
    <property type="entry name" value="ARAC-FAMILY TRANSCRIPTIONAL REGULATOR"/>
    <property type="match status" value="1"/>
</dbReference>
<dbReference type="PANTHER" id="PTHR43436:SF1">
    <property type="entry name" value="TRANSCRIPTIONAL REGULATORY PROTEIN"/>
    <property type="match status" value="1"/>
</dbReference>
<accession>I9NV76</accession>
<dbReference type="EMBL" id="CP010978">
    <property type="protein sequence ID" value="AJQ29151.1"/>
    <property type="molecule type" value="Genomic_DNA"/>
</dbReference>
<dbReference type="STRING" id="1192197.JBW_03814"/>
<evidence type="ECO:0000313" key="5">
    <source>
        <dbReference type="Proteomes" id="UP000005361"/>
    </source>
</evidence>
<dbReference type="Gene3D" id="1.10.10.60">
    <property type="entry name" value="Homeodomain-like"/>
    <property type="match status" value="2"/>
</dbReference>